<evidence type="ECO:0000256" key="1">
    <source>
        <dbReference type="SAM" id="MobiDB-lite"/>
    </source>
</evidence>
<protein>
    <submittedName>
        <fullName evidence="2">Uncharacterized protein</fullName>
    </submittedName>
</protein>
<reference evidence="2" key="1">
    <citation type="submission" date="2013-11" db="EMBL/GenBank/DDBJ databases">
        <title>Genome sequence of the fusiform rust pathogen reveals effectors for host alternation and coevolution with pine.</title>
        <authorList>
            <consortium name="DOE Joint Genome Institute"/>
            <person name="Smith K."/>
            <person name="Pendleton A."/>
            <person name="Kubisiak T."/>
            <person name="Anderson C."/>
            <person name="Salamov A."/>
            <person name="Aerts A."/>
            <person name="Riley R."/>
            <person name="Clum A."/>
            <person name="Lindquist E."/>
            <person name="Ence D."/>
            <person name="Campbell M."/>
            <person name="Kronenberg Z."/>
            <person name="Feau N."/>
            <person name="Dhillon B."/>
            <person name="Hamelin R."/>
            <person name="Burleigh J."/>
            <person name="Smith J."/>
            <person name="Yandell M."/>
            <person name="Nelson C."/>
            <person name="Grigoriev I."/>
            <person name="Davis J."/>
        </authorList>
    </citation>
    <scope>NUCLEOTIDE SEQUENCE</scope>
    <source>
        <strain evidence="2">G11</strain>
    </source>
</reference>
<comment type="caution">
    <text evidence="2">The sequence shown here is derived from an EMBL/GenBank/DDBJ whole genome shotgun (WGS) entry which is preliminary data.</text>
</comment>
<gene>
    <name evidence="2" type="ORF">CROQUDRAFT_655976</name>
</gene>
<organism evidence="2 3">
    <name type="scientific">Cronartium quercuum f. sp. fusiforme G11</name>
    <dbReference type="NCBI Taxonomy" id="708437"/>
    <lineage>
        <taxon>Eukaryota</taxon>
        <taxon>Fungi</taxon>
        <taxon>Dikarya</taxon>
        <taxon>Basidiomycota</taxon>
        <taxon>Pucciniomycotina</taxon>
        <taxon>Pucciniomycetes</taxon>
        <taxon>Pucciniales</taxon>
        <taxon>Coleosporiaceae</taxon>
        <taxon>Cronartium</taxon>
    </lineage>
</organism>
<name>A0A9P6TCR4_9BASI</name>
<dbReference type="OrthoDB" id="9995831at2759"/>
<evidence type="ECO:0000313" key="2">
    <source>
        <dbReference type="EMBL" id="KAG0147592.1"/>
    </source>
</evidence>
<proteinExistence type="predicted"/>
<accession>A0A9P6TCR4</accession>
<sequence length="335" mass="37164">MVHSRKNKKNLQLVSSPTNTVSQSVSIASSRPRPSLLPSPLFTHHSSSFSPIRQRRIYKEAIVEIYESLYHYQRHRTGEEEQAVVRCIKKWYDGNSTFENPLVHAIGLAAIVHNFSLMSLIPGHTWSELGDVCESEDYLGNRVVVFSHTLHFTLLGPGWAQPPTVFNTPHHSHPPTPFLHTPTVLSAASSPFTSYRLAPRLQSVTTVWPLAFLASRFSPVHLIRQCTSFHLTLSTTLRFNEQAKIVSHEDRWGIKETIEFLAPRPINAAYGLLRSVLSLGGDWLGRILHPTRTAATTASSEAGDELPPSGAGLGIGVEDDTCRRLSVASDAYSSE</sequence>
<dbReference type="AlphaFoldDB" id="A0A9P6TCR4"/>
<dbReference type="EMBL" id="MU167246">
    <property type="protein sequence ID" value="KAG0147592.1"/>
    <property type="molecule type" value="Genomic_DNA"/>
</dbReference>
<keyword evidence="3" id="KW-1185">Reference proteome</keyword>
<feature type="region of interest" description="Disordered" evidence="1">
    <location>
        <begin position="295"/>
        <end position="317"/>
    </location>
</feature>
<evidence type="ECO:0000313" key="3">
    <source>
        <dbReference type="Proteomes" id="UP000886653"/>
    </source>
</evidence>
<dbReference type="Proteomes" id="UP000886653">
    <property type="component" value="Unassembled WGS sequence"/>
</dbReference>